<evidence type="ECO:0000256" key="1">
    <source>
        <dbReference type="SAM" id="MobiDB-lite"/>
    </source>
</evidence>
<keyword evidence="2" id="KW-1133">Transmembrane helix</keyword>
<evidence type="ECO:0000256" key="2">
    <source>
        <dbReference type="SAM" id="Phobius"/>
    </source>
</evidence>
<feature type="transmembrane region" description="Helical" evidence="2">
    <location>
        <begin position="165"/>
        <end position="184"/>
    </location>
</feature>
<dbReference type="EMBL" id="LBYI01000009">
    <property type="protein sequence ID" value="KKR50638.1"/>
    <property type="molecule type" value="Genomic_DNA"/>
</dbReference>
<reference evidence="3 4" key="1">
    <citation type="journal article" date="2015" name="Nature">
        <title>rRNA introns, odd ribosomes, and small enigmatic genomes across a large radiation of phyla.</title>
        <authorList>
            <person name="Brown C.T."/>
            <person name="Hug L.A."/>
            <person name="Thomas B.C."/>
            <person name="Sharon I."/>
            <person name="Castelle C.J."/>
            <person name="Singh A."/>
            <person name="Wilkins M.J."/>
            <person name="Williams K.H."/>
            <person name="Banfield J.F."/>
        </authorList>
    </citation>
    <scope>NUCLEOTIDE SEQUENCE [LARGE SCALE GENOMIC DNA]</scope>
</reference>
<dbReference type="AlphaFoldDB" id="A0A0G0RE10"/>
<gene>
    <name evidence="3" type="ORF">UT84_C0009G0025</name>
</gene>
<protein>
    <submittedName>
        <fullName evidence="3">Cell surface glycoprotein related protein</fullName>
    </submittedName>
</protein>
<organism evidence="3 4">
    <name type="scientific">Candidatus Curtissbacteria bacterium GW2011_GWA1_40_16</name>
    <dbReference type="NCBI Taxonomy" id="1618405"/>
    <lineage>
        <taxon>Bacteria</taxon>
        <taxon>Candidatus Curtissiibacteriota</taxon>
    </lineage>
</organism>
<feature type="compositionally biased region" description="Pro residues" evidence="1">
    <location>
        <begin position="106"/>
        <end position="120"/>
    </location>
</feature>
<feature type="compositionally biased region" description="Low complexity" evidence="1">
    <location>
        <begin position="138"/>
        <end position="148"/>
    </location>
</feature>
<keyword evidence="2" id="KW-0472">Membrane</keyword>
<feature type="compositionally biased region" description="Gly residues" evidence="1">
    <location>
        <begin position="128"/>
        <end position="137"/>
    </location>
</feature>
<name>A0A0G0RE10_9BACT</name>
<sequence length="191" mass="19935">MREKKLFFIIFCLVAIILFVLKYRTQQSYSCNDITCPFPSDFPCPSGNCTFSPFPSCVPTGSPSCSPQPSSSPRPTISPLPTPSETPDVSPTYLPSPSTTSVPEISPTPTPQPEVTPTPTPNDENNNGNGGTGGGGESSSSNNQPSGQVLGGQVLAATGNSTQELGISLIIFGTSAMISSAYAIRKTKKLS</sequence>
<feature type="region of interest" description="Disordered" evidence="1">
    <location>
        <begin position="62"/>
        <end position="150"/>
    </location>
</feature>
<accession>A0A0G0RE10</accession>
<comment type="caution">
    <text evidence="3">The sequence shown here is derived from an EMBL/GenBank/DDBJ whole genome shotgun (WGS) entry which is preliminary data.</text>
</comment>
<proteinExistence type="predicted"/>
<feature type="compositionally biased region" description="Pro residues" evidence="1">
    <location>
        <begin position="70"/>
        <end position="84"/>
    </location>
</feature>
<evidence type="ECO:0000313" key="3">
    <source>
        <dbReference type="EMBL" id="KKR50638.1"/>
    </source>
</evidence>
<keyword evidence="2" id="KW-0812">Transmembrane</keyword>
<evidence type="ECO:0000313" key="4">
    <source>
        <dbReference type="Proteomes" id="UP000034531"/>
    </source>
</evidence>
<feature type="compositionally biased region" description="Low complexity" evidence="1">
    <location>
        <begin position="90"/>
        <end position="103"/>
    </location>
</feature>
<dbReference type="Proteomes" id="UP000034531">
    <property type="component" value="Unassembled WGS sequence"/>
</dbReference>